<protein>
    <recommendedName>
        <fullName evidence="3">BED-type domain-containing protein</fullName>
    </recommendedName>
</protein>
<dbReference type="EMBL" id="OZ034827">
    <property type="protein sequence ID" value="CAL1683784.1"/>
    <property type="molecule type" value="Genomic_DNA"/>
</dbReference>
<sequence length="165" mass="19876">MDKLSEGINKLKLYFTLKDNKIKCDFCSNSYKIILNTEEVIGHLSTHKDEYNFDVSSESSQENLKKFYRTEKNFIECIYCNEKLCNPWNTRSIVYWHLEVGHNFVIEAEINFREWLRNNYELHESDGQQCCNECKMFVINKPIYLMNHLRRVHNRICLIYMPNIT</sequence>
<name>A0AAV2NTC4_9HYME</name>
<proteinExistence type="predicted"/>
<reference evidence="1" key="1">
    <citation type="submission" date="2024-04" db="EMBL/GenBank/DDBJ databases">
        <authorList>
            <consortium name="Molecular Ecology Group"/>
        </authorList>
    </citation>
    <scope>NUCLEOTIDE SEQUENCE</scope>
</reference>
<evidence type="ECO:0000313" key="2">
    <source>
        <dbReference type="Proteomes" id="UP001497644"/>
    </source>
</evidence>
<dbReference type="Proteomes" id="UP001497644">
    <property type="component" value="Chromosome 4"/>
</dbReference>
<accession>A0AAV2NTC4</accession>
<organism evidence="1 2">
    <name type="scientific">Lasius platythorax</name>
    <dbReference type="NCBI Taxonomy" id="488582"/>
    <lineage>
        <taxon>Eukaryota</taxon>
        <taxon>Metazoa</taxon>
        <taxon>Ecdysozoa</taxon>
        <taxon>Arthropoda</taxon>
        <taxon>Hexapoda</taxon>
        <taxon>Insecta</taxon>
        <taxon>Pterygota</taxon>
        <taxon>Neoptera</taxon>
        <taxon>Endopterygota</taxon>
        <taxon>Hymenoptera</taxon>
        <taxon>Apocrita</taxon>
        <taxon>Aculeata</taxon>
        <taxon>Formicoidea</taxon>
        <taxon>Formicidae</taxon>
        <taxon>Formicinae</taxon>
        <taxon>Lasius</taxon>
        <taxon>Lasius</taxon>
    </lineage>
</organism>
<evidence type="ECO:0008006" key="3">
    <source>
        <dbReference type="Google" id="ProtNLM"/>
    </source>
</evidence>
<dbReference type="AlphaFoldDB" id="A0AAV2NTC4"/>
<keyword evidence="2" id="KW-1185">Reference proteome</keyword>
<evidence type="ECO:0000313" key="1">
    <source>
        <dbReference type="EMBL" id="CAL1683784.1"/>
    </source>
</evidence>
<gene>
    <name evidence="1" type="ORF">LPLAT_LOCUS9450</name>
</gene>